<dbReference type="AlphaFoldDB" id="A0AAD1XYR8"/>
<reference evidence="3" key="1">
    <citation type="submission" date="2023-07" db="EMBL/GenBank/DDBJ databases">
        <authorList>
            <consortium name="AG Swart"/>
            <person name="Singh M."/>
            <person name="Singh A."/>
            <person name="Seah K."/>
            <person name="Emmerich C."/>
        </authorList>
    </citation>
    <scope>NUCLEOTIDE SEQUENCE</scope>
    <source>
        <strain evidence="3">DP1</strain>
    </source>
</reference>
<name>A0AAD1XYR8_EUPCR</name>
<keyword evidence="1" id="KW-0175">Coiled coil</keyword>
<sequence length="772" mass="88815">MNEEISLEDSILTWVNSFDCIHSKVANFGQLCEGFQLLEILHTVDSSLWSLKNSYKRNLKSKSCNFETLNTIFKGVQRFNETKLETKVADNLIDLKACAELTSVINGKLIQEIHKTSSSSKGIGMHLLYSESYSRNELLKLCEMVVDVTVKCDHKDKFIHKILQLDEATQMGLMNCIQNNELLLKLTKEQSSLDENIVKEKDNPVLHFLSFNSQSTDLASQNCSFSNIEKINLNLSFNSPNSCVSQSLCEEEGKLTIETPEKLQSRVKALEYHKKISKKTQSDLLTQIKEQNDVISTLKKEKKRLVRENGALTPAKKKHSRMPKEALELITNLEAELDRAKTEIIQLKDKNRASETLYSKYFDESSEEGYFLNDRLDSLTSENDSLKSKLVDLQTKANLSEAYKIKLEKIIEYKNKYESLQSENEDLKKEIFNFELQASKERSFQEIYEDNKQELLSAKAELHSCQIELKTSRGENIDLRNEITRQTKSYKNQELRIKQLEYELSLAHKESLQEPSRSETLAENLKYEAKIKALEQEVIELRIQNDDYANSQLIKLELALDNQKKETEKTQAEKGYYEERCSLLETQNYELKNRINSLKEANQSTKIKLLQYTSATAQAQELSLRLASMTTRLQNLEQEKAKLQASLSIAPTLKDQLQSFFDENLKTLNSVNQFSKPQNSSTSPLSGEEQVRLLKSQANKLKKELLVSKMENKIYKTVFTMVTKLDSNSFLHICVRFMKMCYVMFVKVSLAHLHSGKKIALKYLYSGAKKSQ</sequence>
<dbReference type="InterPro" id="IPR043936">
    <property type="entry name" value="HOOK_N"/>
</dbReference>
<feature type="domain" description="HOOK N-terminal" evidence="2">
    <location>
        <begin position="130"/>
        <end position="179"/>
    </location>
</feature>
<organism evidence="3 4">
    <name type="scientific">Euplotes crassus</name>
    <dbReference type="NCBI Taxonomy" id="5936"/>
    <lineage>
        <taxon>Eukaryota</taxon>
        <taxon>Sar</taxon>
        <taxon>Alveolata</taxon>
        <taxon>Ciliophora</taxon>
        <taxon>Intramacronucleata</taxon>
        <taxon>Spirotrichea</taxon>
        <taxon>Hypotrichia</taxon>
        <taxon>Euplotida</taxon>
        <taxon>Euplotidae</taxon>
        <taxon>Moneuplotes</taxon>
    </lineage>
</organism>
<evidence type="ECO:0000259" key="2">
    <source>
        <dbReference type="Pfam" id="PF19047"/>
    </source>
</evidence>
<feature type="coiled-coil region" evidence="1">
    <location>
        <begin position="288"/>
        <end position="437"/>
    </location>
</feature>
<protein>
    <recommendedName>
        <fullName evidence="2">HOOK N-terminal domain-containing protein</fullName>
    </recommendedName>
</protein>
<evidence type="ECO:0000256" key="1">
    <source>
        <dbReference type="SAM" id="Coils"/>
    </source>
</evidence>
<dbReference type="Gene3D" id="1.10.418.10">
    <property type="entry name" value="Calponin-like domain"/>
    <property type="match status" value="1"/>
</dbReference>
<accession>A0AAD1XYR8</accession>
<evidence type="ECO:0000313" key="3">
    <source>
        <dbReference type="EMBL" id="CAI2381389.1"/>
    </source>
</evidence>
<proteinExistence type="predicted"/>
<dbReference type="SUPFAM" id="SSF116907">
    <property type="entry name" value="Hook domain"/>
    <property type="match status" value="1"/>
</dbReference>
<dbReference type="InterPro" id="IPR036872">
    <property type="entry name" value="CH_dom_sf"/>
</dbReference>
<gene>
    <name evidence="3" type="ORF">ECRASSUSDP1_LOCUS22844</name>
</gene>
<comment type="caution">
    <text evidence="3">The sequence shown here is derived from an EMBL/GenBank/DDBJ whole genome shotgun (WGS) entry which is preliminary data.</text>
</comment>
<dbReference type="Proteomes" id="UP001295684">
    <property type="component" value="Unassembled WGS sequence"/>
</dbReference>
<dbReference type="CDD" id="cd22211">
    <property type="entry name" value="HkD_SF"/>
    <property type="match status" value="1"/>
</dbReference>
<keyword evidence="4" id="KW-1185">Reference proteome</keyword>
<evidence type="ECO:0000313" key="4">
    <source>
        <dbReference type="Proteomes" id="UP001295684"/>
    </source>
</evidence>
<dbReference type="GO" id="GO:0030705">
    <property type="term" value="P:cytoskeleton-dependent intracellular transport"/>
    <property type="evidence" value="ECO:0007669"/>
    <property type="project" value="InterPro"/>
</dbReference>
<dbReference type="Pfam" id="PF19047">
    <property type="entry name" value="HOOK_N"/>
    <property type="match status" value="1"/>
</dbReference>
<feature type="coiled-coil region" evidence="1">
    <location>
        <begin position="483"/>
        <end position="646"/>
    </location>
</feature>
<dbReference type="EMBL" id="CAMPGE010023451">
    <property type="protein sequence ID" value="CAI2381389.1"/>
    <property type="molecule type" value="Genomic_DNA"/>
</dbReference>